<dbReference type="Gene3D" id="2.30.30.440">
    <property type="entry name" value="Domain of unknown function DUF1918"/>
    <property type="match status" value="1"/>
</dbReference>
<keyword evidence="3" id="KW-1185">Reference proteome</keyword>
<dbReference type="Pfam" id="PF08940">
    <property type="entry name" value="DUF1918"/>
    <property type="match status" value="1"/>
</dbReference>
<dbReference type="Proteomes" id="UP000294508">
    <property type="component" value="Unassembled WGS sequence"/>
</dbReference>
<dbReference type="InterPro" id="IPR015035">
    <property type="entry name" value="DUF1918"/>
</dbReference>
<comment type="caution">
    <text evidence="2">The sequence shown here is derived from an EMBL/GenBank/DDBJ whole genome shotgun (WGS) entry which is preliminary data.</text>
</comment>
<proteinExistence type="predicted"/>
<accession>A0A4R2H3T9</accession>
<dbReference type="AlphaFoldDB" id="A0A4R2H3T9"/>
<evidence type="ECO:0000313" key="3">
    <source>
        <dbReference type="Proteomes" id="UP000294508"/>
    </source>
</evidence>
<dbReference type="EMBL" id="SLWN01000012">
    <property type="protein sequence ID" value="TCO20283.1"/>
    <property type="molecule type" value="Genomic_DNA"/>
</dbReference>
<organism evidence="2 3">
    <name type="scientific">Kribbella steppae</name>
    <dbReference type="NCBI Taxonomy" id="2512223"/>
    <lineage>
        <taxon>Bacteria</taxon>
        <taxon>Bacillati</taxon>
        <taxon>Actinomycetota</taxon>
        <taxon>Actinomycetes</taxon>
        <taxon>Propionibacteriales</taxon>
        <taxon>Kribbellaceae</taxon>
        <taxon>Kribbella</taxon>
    </lineage>
</organism>
<dbReference type="RefSeq" id="WP_132212816.1">
    <property type="nucleotide sequence ID" value="NZ_SLWN01000012.1"/>
</dbReference>
<evidence type="ECO:0000313" key="2">
    <source>
        <dbReference type="EMBL" id="TCO20283.1"/>
    </source>
</evidence>
<name>A0A4R2H3T9_9ACTN</name>
<dbReference type="SUPFAM" id="SSF50118">
    <property type="entry name" value="Cell growth inhibitor/plasmid maintenance toxic component"/>
    <property type="match status" value="1"/>
</dbReference>
<feature type="domain" description="DUF1918" evidence="1">
    <location>
        <begin position="1"/>
        <end position="58"/>
    </location>
</feature>
<sequence>MYAHVGDHIHVNGRRVGGPVRDGTIIEVRGSNGAPPYMVHWAGTHILALVYPGPDAHVGHFPAGGTRPERF</sequence>
<protein>
    <submittedName>
        <fullName evidence="2">Uncharacterized protein DUF1918</fullName>
    </submittedName>
</protein>
<reference evidence="2 3" key="1">
    <citation type="journal article" date="2015" name="Stand. Genomic Sci.">
        <title>Genomic Encyclopedia of Bacterial and Archaeal Type Strains, Phase III: the genomes of soil and plant-associated and newly described type strains.</title>
        <authorList>
            <person name="Whitman W.B."/>
            <person name="Woyke T."/>
            <person name="Klenk H.P."/>
            <person name="Zhou Y."/>
            <person name="Lilburn T.G."/>
            <person name="Beck B.J."/>
            <person name="De Vos P."/>
            <person name="Vandamme P."/>
            <person name="Eisen J.A."/>
            <person name="Garrity G."/>
            <person name="Hugenholtz P."/>
            <person name="Kyrpides N.C."/>
        </authorList>
    </citation>
    <scope>NUCLEOTIDE SEQUENCE [LARGE SCALE GENOMIC DNA]</scope>
    <source>
        <strain evidence="2 3">VKM Ac-2572</strain>
    </source>
</reference>
<gene>
    <name evidence="2" type="ORF">EV652_11229</name>
</gene>
<dbReference type="OrthoDB" id="4828144at2"/>
<evidence type="ECO:0000259" key="1">
    <source>
        <dbReference type="Pfam" id="PF08940"/>
    </source>
</evidence>